<sequence>MEMWLERCRADLAQLWEHQGYWAISEVIDGKTCRVLHLVASAGVFNNELVDEVEAWGRSIGCKKVVAEVRRGMTRRRPGYRIKSVAVEKDL</sequence>
<dbReference type="EMBL" id="CP000884">
    <property type="protein sequence ID" value="ABX34596.1"/>
    <property type="molecule type" value="Genomic_DNA"/>
</dbReference>
<name>A9BYQ3_DELAS</name>
<dbReference type="KEGG" id="dac:Daci_1956"/>
<dbReference type="AlphaFoldDB" id="A9BYQ3"/>
<proteinExistence type="predicted"/>
<organism evidence="1 2">
    <name type="scientific">Delftia acidovorans (strain DSM 14801 / SPH-1)</name>
    <dbReference type="NCBI Taxonomy" id="398578"/>
    <lineage>
        <taxon>Bacteria</taxon>
        <taxon>Pseudomonadati</taxon>
        <taxon>Pseudomonadota</taxon>
        <taxon>Betaproteobacteria</taxon>
        <taxon>Burkholderiales</taxon>
        <taxon>Comamonadaceae</taxon>
        <taxon>Delftia</taxon>
    </lineage>
</organism>
<protein>
    <submittedName>
        <fullName evidence="1">Uncharacterized protein</fullName>
    </submittedName>
</protein>
<reference evidence="1 2" key="1">
    <citation type="journal article" date="2004" name="Appl. Environ. Microbiol.">
        <title>Mineralization of individual congeners of linear alkylbenzenesulfonate by defined pairs of heterotrophic bacteria.</title>
        <authorList>
            <person name="Schleheck D."/>
            <person name="Knepper T.P."/>
            <person name="Fischer K."/>
            <person name="Cook A.M."/>
        </authorList>
    </citation>
    <scope>NUCLEOTIDE SEQUENCE [LARGE SCALE GENOMIC DNA]</scope>
    <source>
        <strain evidence="2">DSM 14801 / SPH-1</strain>
    </source>
</reference>
<dbReference type="Proteomes" id="UP000000784">
    <property type="component" value="Chromosome"/>
</dbReference>
<gene>
    <name evidence="1" type="ordered locus">Daci_1956</name>
</gene>
<dbReference type="HOGENOM" id="CLU_2422070_0_0_4"/>
<reference evidence="2" key="2">
    <citation type="submission" date="2007-11" db="EMBL/GenBank/DDBJ databases">
        <title>Complete sequence of Delftia acidovorans DSM 14801 / SPH-1.</title>
        <authorList>
            <person name="Copeland A."/>
            <person name="Lucas S."/>
            <person name="Lapidus A."/>
            <person name="Barry K."/>
            <person name="Glavina del Rio T."/>
            <person name="Dalin E."/>
            <person name="Tice H."/>
            <person name="Pitluck S."/>
            <person name="Lowry S."/>
            <person name="Clum A."/>
            <person name="Schmutz J."/>
            <person name="Larimer F."/>
            <person name="Land M."/>
            <person name="Hauser L."/>
            <person name="Kyrpides N."/>
            <person name="Kim E."/>
            <person name="Schleheck D."/>
            <person name="Richardson P."/>
        </authorList>
    </citation>
    <scope>NUCLEOTIDE SEQUENCE [LARGE SCALE GENOMIC DNA]</scope>
    <source>
        <strain evidence="2">DSM 14801 / SPH-1</strain>
    </source>
</reference>
<accession>A9BYQ3</accession>
<evidence type="ECO:0000313" key="2">
    <source>
        <dbReference type="Proteomes" id="UP000000784"/>
    </source>
</evidence>
<keyword evidence="2" id="KW-1185">Reference proteome</keyword>
<dbReference type="STRING" id="398578.Daci_1956"/>
<evidence type="ECO:0000313" key="1">
    <source>
        <dbReference type="EMBL" id="ABX34596.1"/>
    </source>
</evidence>